<dbReference type="InterPro" id="IPR035625">
    <property type="entry name" value="Tfc3-like_eWH"/>
</dbReference>
<dbReference type="GO" id="GO:0006384">
    <property type="term" value="P:transcription initiation at RNA polymerase III promoter"/>
    <property type="evidence" value="ECO:0007669"/>
    <property type="project" value="InterPro"/>
</dbReference>
<evidence type="ECO:0000256" key="4">
    <source>
        <dbReference type="ARBA" id="ARBA00023163"/>
    </source>
</evidence>
<reference evidence="14" key="1">
    <citation type="submission" date="2022-04" db="EMBL/GenBank/DDBJ databases">
        <title>A functionally conserved STORR gene fusion in Papaver species that diverged 16.8 million years ago.</title>
        <authorList>
            <person name="Catania T."/>
        </authorList>
    </citation>
    <scope>NUCLEOTIDE SEQUENCE</scope>
    <source>
        <strain evidence="14">S-188037</strain>
    </source>
</reference>
<evidence type="ECO:0000256" key="2">
    <source>
        <dbReference type="ARBA" id="ARBA00022553"/>
    </source>
</evidence>
<dbReference type="PANTHER" id="PTHR15180:SF1">
    <property type="entry name" value="GENERAL TRANSCRIPTION FACTOR 3C POLYPEPTIDE 1"/>
    <property type="match status" value="1"/>
</dbReference>
<evidence type="ECO:0000259" key="9">
    <source>
        <dbReference type="Pfam" id="PF24101"/>
    </source>
</evidence>
<dbReference type="InterPro" id="IPR036390">
    <property type="entry name" value="WH_DNA-bd_sf"/>
</dbReference>
<sequence>MDSIVSAALTEICSQGINGIFLKDLWPTLQDSVSSSGLSLCESVKTTIYDRLVKTPGLEFKASSTTTKKASSSSSISDSSFEKTCSFGEAEKLGLRIVAAEHLRDSFVGLYDLKAADAGISAPQRRALERLARARSAGVTQSQLAKEFGMKGNNIFYVVRNLECQGLVVRQSTTVRTKESVVEGESVSNNTSIVHTNLIHLYRYAKHLSSQQKLEIMKGDALESPKRAEGSTSNEDATAGDHAKEDVLVMDFLPALKAVCDKLEVADGKVLVVSDIKQALGYRKTPGHRAWRNICNRLKDAGLVEEFNAEVNRKIVSCMRLLKSFNPKQFEPKHAVGGADDFNSDQQLKCGNRGQVSAQIFELPIEHQIHDMIAAEGTKGITVNEILKRLRLSNKKYYTRLLNMFSRFGCHLQSESHNRSVLYRVWTSGNFTGSSLSTLPSKPTDVVNVVEPSSQSKKDLDLHDKSDEDMLQLDSLTTNDESALDKVESEQKGREPFGSPVANTENKQMIISGSHPHDLASLSGNAELDLVQNELNIVPSETPPSSNHSKVRSYQKYPCLMLTHASSQREQRLLERIQEEKFILSVELYKWLESLEKDKPTTLAKKTVTRALNKLQNEGHCKCIHVSVPVVTNCGRSRTTEVVLHKSVQLTPELLGQVHERLRSFDMLSRGQGLARIKSEKSVPVLTGINRIISNDMSDSQAVKAEAMRSNGFVLAKMVRAKLLHNFLWSYLSCSSDWDDALSSGRHGYDLKNPHSTCKLFALDLAIKAMPLELFLQVVGSTLKFEDMIENCKRGLCLSDLPVQDYKSLMDTRATGRLSWIIDVLRRLKLIRLVTDGQIEDALLTTLAYAMELKPYIEEPSSRLPLSLGVNSSDLRPRIRHDFILSSKEAVDIYWKTLEYCYATADPSAAVHAFPGSAVHEVFLYRSWASVRVMTADQRALLLKRVVKDDLANKISFKDCVQIARDLNLTLEQVLRVSNDKKQSRLHRFQTDYNNHKLDSQPETSKCRSRKRKKRSKTKSSKHRKSVNRESGMLKSLLSESNCEDTEEENPITTDLEDHDIHFQEGEEEIQAEDGEELGTNGEGQDDNCDFISQCAFPKPTRHSKFVWTEASDRQLVIQYVRYHAELGAKFYRTFWATLPDLPAPPEACRRRMATLKKFPEFRTAIMRLCNLLGFRYVNHLLKSKEKELQFNNGSGNTFQDSSRKKCATGNFSDCLERNLETDFEDQMWDDFEDQKVRRALDEVLCCLRVAKAEGGKRAGTSPERHLESQARDFQEQTITASGEEMHIYGGKRQKRTKCHRLPGKFLKLLNEGISVNRRAYESLAVANAVELLKLVFLSISTAPEVPTLLAETLRRYSEHDLFAAFNYLRQKQFMVGGNGSQPFVLSQQFMHSVSSSPFPVNTGKRASKFASWLSEREKSLMEEGIHLNADLQCGDIFQLLALVSSGELCISPCLPEEGVGDVEEKRNSKRKTYEDEICNNDQAKKPAEGECSTRREKGFPGINVSLIRAVIPRTDCGKVSNNEKTRTCPSLVDENDQSFCTAMGIGGDGSFIFAKLNSRNDVGDSAASSVTVDESPWKAMADYGECLMSNLSDEDRVGPLFPEIFQNLHSAILKSGDQGLSMLEISKVAAIRGEKMAELVVDVLQVFGSAMRVNGYDDVHVVDTSFRSKYFLSSADGHYQNIKSSPHRKRPRISNDNCLTTSQEYWEKDVTNMESDVVHKVTMLNLPEDVSQLSVERQPHEVNVTFQDSAQVKVVSSERQRENTECTMTSSDSHSFRPILPWINGDGTTNHIVCKGLIRRVLGIVMQNPGILEYDVIQQMNTLNPQNCRKLLGLMVLDNHLIVKKMYQTTSAGPPGALLSLFCKSFKKSESIYREHYFANPMSSSLL</sequence>
<feature type="domain" description="DUF7645" evidence="11">
    <location>
        <begin position="930"/>
        <end position="990"/>
    </location>
</feature>
<protein>
    <recommendedName>
        <fullName evidence="16">B-block binding subunit of TFIIIC domain-containing protein</fullName>
    </recommendedName>
</protein>
<dbReference type="InterPro" id="IPR056062">
    <property type="entry name" value="DUF7645"/>
</dbReference>
<dbReference type="Pfam" id="PF24538">
    <property type="entry name" value="DUF7599"/>
    <property type="match status" value="1"/>
</dbReference>
<dbReference type="Pfam" id="PF24658">
    <property type="entry name" value="DUF7647"/>
    <property type="match status" value="1"/>
</dbReference>
<keyword evidence="4" id="KW-0804">Transcription</keyword>
<comment type="caution">
    <text evidence="14">The sequence shown here is derived from an EMBL/GenBank/DDBJ whole genome shotgun (WGS) entry which is preliminary data.</text>
</comment>
<gene>
    <name evidence="14" type="ORF">MKW98_001331</name>
</gene>
<feature type="region of interest" description="Disordered" evidence="6">
    <location>
        <begin position="442"/>
        <end position="503"/>
    </location>
</feature>
<dbReference type="InterPro" id="IPR044210">
    <property type="entry name" value="Tfc3-like"/>
</dbReference>
<dbReference type="InterPro" id="IPR056063">
    <property type="entry name" value="DUF7646"/>
</dbReference>
<dbReference type="Pfam" id="PF24655">
    <property type="entry name" value="DUF7645"/>
    <property type="match status" value="1"/>
</dbReference>
<dbReference type="Pfam" id="PF04182">
    <property type="entry name" value="B-block_TFIIIC"/>
    <property type="match status" value="1"/>
</dbReference>
<dbReference type="GO" id="GO:0005634">
    <property type="term" value="C:nucleus"/>
    <property type="evidence" value="ECO:0007669"/>
    <property type="project" value="UniProtKB-SubCell"/>
</dbReference>
<feature type="domain" description="DUF7599" evidence="10">
    <location>
        <begin position="251"/>
        <end position="334"/>
    </location>
</feature>
<organism evidence="14 15">
    <name type="scientific">Papaver atlanticum</name>
    <dbReference type="NCBI Taxonomy" id="357466"/>
    <lineage>
        <taxon>Eukaryota</taxon>
        <taxon>Viridiplantae</taxon>
        <taxon>Streptophyta</taxon>
        <taxon>Embryophyta</taxon>
        <taxon>Tracheophyta</taxon>
        <taxon>Spermatophyta</taxon>
        <taxon>Magnoliopsida</taxon>
        <taxon>Ranunculales</taxon>
        <taxon>Papaveraceae</taxon>
        <taxon>Papaveroideae</taxon>
        <taxon>Papaver</taxon>
    </lineage>
</organism>
<evidence type="ECO:0000259" key="11">
    <source>
        <dbReference type="Pfam" id="PF24655"/>
    </source>
</evidence>
<dbReference type="CDD" id="cd16169">
    <property type="entry name" value="Tau138_eWH"/>
    <property type="match status" value="1"/>
</dbReference>
<dbReference type="Pfam" id="PF24101">
    <property type="entry name" value="WHD_GTF3C1"/>
    <property type="match status" value="1"/>
</dbReference>
<feature type="region of interest" description="Disordered" evidence="6">
    <location>
        <begin position="221"/>
        <end position="240"/>
    </location>
</feature>
<feature type="domain" description="DUF7646" evidence="12">
    <location>
        <begin position="351"/>
        <end position="433"/>
    </location>
</feature>
<evidence type="ECO:0000313" key="14">
    <source>
        <dbReference type="EMBL" id="KAI3920075.1"/>
    </source>
</evidence>
<dbReference type="GO" id="GO:0042791">
    <property type="term" value="P:5S class rRNA transcription by RNA polymerase III"/>
    <property type="evidence" value="ECO:0007669"/>
    <property type="project" value="TreeGrafter"/>
</dbReference>
<evidence type="ECO:0000259" key="13">
    <source>
        <dbReference type="Pfam" id="PF24658"/>
    </source>
</evidence>
<keyword evidence="3" id="KW-0238">DNA-binding</keyword>
<name>A0AAD4SRT8_9MAGN</name>
<feature type="domain" description="B-block binding subunit of TFIIIC" evidence="7">
    <location>
        <begin position="122"/>
        <end position="206"/>
    </location>
</feature>
<keyword evidence="15" id="KW-1185">Reference proteome</keyword>
<dbReference type="PANTHER" id="PTHR15180">
    <property type="entry name" value="GENERAL TRANSCRIPTION FACTOR 3C POLYPEPTIDE 1"/>
    <property type="match status" value="1"/>
</dbReference>
<dbReference type="GO" id="GO:0000127">
    <property type="term" value="C:transcription factor TFIIIC complex"/>
    <property type="evidence" value="ECO:0007669"/>
    <property type="project" value="InterPro"/>
</dbReference>
<dbReference type="InterPro" id="IPR056428">
    <property type="entry name" value="WH_GTF3C1"/>
</dbReference>
<dbReference type="InterPro" id="IPR036388">
    <property type="entry name" value="WH-like_DNA-bd_sf"/>
</dbReference>
<evidence type="ECO:0000259" key="8">
    <source>
        <dbReference type="Pfam" id="PF23704"/>
    </source>
</evidence>
<keyword evidence="5" id="KW-0539">Nucleus</keyword>
<evidence type="ECO:0000256" key="3">
    <source>
        <dbReference type="ARBA" id="ARBA00023125"/>
    </source>
</evidence>
<feature type="compositionally biased region" description="Basic and acidic residues" evidence="6">
    <location>
        <begin position="456"/>
        <end position="468"/>
    </location>
</feature>
<evidence type="ECO:0000313" key="15">
    <source>
        <dbReference type="Proteomes" id="UP001202328"/>
    </source>
</evidence>
<feature type="domain" description="GTF3C1 extended winged-helix" evidence="9">
    <location>
        <begin position="562"/>
        <end position="670"/>
    </location>
</feature>
<evidence type="ECO:0000256" key="6">
    <source>
        <dbReference type="SAM" id="MobiDB-lite"/>
    </source>
</evidence>
<evidence type="ECO:0000259" key="10">
    <source>
        <dbReference type="Pfam" id="PF24538"/>
    </source>
</evidence>
<feature type="domain" description="General transcription factor 3C polypeptide 1 winged-helix" evidence="8">
    <location>
        <begin position="1"/>
        <end position="111"/>
    </location>
</feature>
<dbReference type="InterPro" id="IPR056064">
    <property type="entry name" value="DUF7647"/>
</dbReference>
<evidence type="ECO:0000256" key="1">
    <source>
        <dbReference type="ARBA" id="ARBA00004123"/>
    </source>
</evidence>
<feature type="compositionally biased region" description="Basic residues" evidence="6">
    <location>
        <begin position="1007"/>
        <end position="1026"/>
    </location>
</feature>
<dbReference type="Pfam" id="PF24657">
    <property type="entry name" value="DUF7646"/>
    <property type="match status" value="1"/>
</dbReference>
<evidence type="ECO:0000259" key="12">
    <source>
        <dbReference type="Pfam" id="PF24657"/>
    </source>
</evidence>
<dbReference type="Pfam" id="PF23704">
    <property type="entry name" value="WHD_GTF3C1_N"/>
    <property type="match status" value="1"/>
</dbReference>
<evidence type="ECO:0000256" key="5">
    <source>
        <dbReference type="ARBA" id="ARBA00023242"/>
    </source>
</evidence>
<comment type="subcellular location">
    <subcellularLocation>
        <location evidence="1">Nucleus</location>
    </subcellularLocation>
</comment>
<evidence type="ECO:0000259" key="7">
    <source>
        <dbReference type="Pfam" id="PF04182"/>
    </source>
</evidence>
<dbReference type="Proteomes" id="UP001202328">
    <property type="component" value="Unassembled WGS sequence"/>
</dbReference>
<feature type="domain" description="DUF7647" evidence="13">
    <location>
        <begin position="753"/>
        <end position="929"/>
    </location>
</feature>
<evidence type="ECO:0008006" key="16">
    <source>
        <dbReference type="Google" id="ProtNLM"/>
    </source>
</evidence>
<dbReference type="InterPro" id="IPR007309">
    <property type="entry name" value="TFIIIC_Bblock-bd"/>
</dbReference>
<keyword evidence="2" id="KW-0597">Phosphoprotein</keyword>
<feature type="compositionally biased region" description="Basic and acidic residues" evidence="6">
    <location>
        <begin position="483"/>
        <end position="495"/>
    </location>
</feature>
<feature type="compositionally biased region" description="Acidic residues" evidence="6">
    <location>
        <begin position="1042"/>
        <end position="1058"/>
    </location>
</feature>
<dbReference type="SUPFAM" id="SSF46785">
    <property type="entry name" value="Winged helix' DNA-binding domain"/>
    <property type="match status" value="1"/>
</dbReference>
<proteinExistence type="predicted"/>
<feature type="region of interest" description="Disordered" evidence="6">
    <location>
        <begin position="990"/>
        <end position="1059"/>
    </location>
</feature>
<dbReference type="EMBL" id="JAJJMB010008870">
    <property type="protein sequence ID" value="KAI3920075.1"/>
    <property type="molecule type" value="Genomic_DNA"/>
</dbReference>
<dbReference type="InterPro" id="IPR056020">
    <property type="entry name" value="DUF7599"/>
</dbReference>
<dbReference type="InterPro" id="IPR056467">
    <property type="entry name" value="eWH_GTF3C1"/>
</dbReference>
<dbReference type="GO" id="GO:0003677">
    <property type="term" value="F:DNA binding"/>
    <property type="evidence" value="ECO:0007669"/>
    <property type="project" value="UniProtKB-KW"/>
</dbReference>
<accession>A0AAD4SRT8</accession>
<dbReference type="Gene3D" id="1.10.10.10">
    <property type="entry name" value="Winged helix-like DNA-binding domain superfamily/Winged helix DNA-binding domain"/>
    <property type="match status" value="1"/>
</dbReference>